<dbReference type="Gene3D" id="3.90.780.10">
    <property type="entry name" value="5'-Nucleotidase, C-terminal domain"/>
    <property type="match status" value="1"/>
</dbReference>
<dbReference type="PATRIC" id="fig|394096.3.peg.2505"/>
<dbReference type="Proteomes" id="UP000028725">
    <property type="component" value="Unassembled WGS sequence"/>
</dbReference>
<dbReference type="PANTHER" id="PTHR11575:SF24">
    <property type="entry name" value="5'-NUCLEOTIDASE"/>
    <property type="match status" value="1"/>
</dbReference>
<dbReference type="STRING" id="394096.DB31_6406"/>
<reference evidence="3 4" key="1">
    <citation type="submission" date="2014-04" db="EMBL/GenBank/DDBJ databases">
        <title>Genome assembly of Hyalangium minutum DSM 14724.</title>
        <authorList>
            <person name="Sharma G."/>
            <person name="Subramanian S."/>
        </authorList>
    </citation>
    <scope>NUCLEOTIDE SEQUENCE [LARGE SCALE GENOMIC DNA]</scope>
    <source>
        <strain evidence="3 4">DSM 14724</strain>
    </source>
</reference>
<comment type="caution">
    <text evidence="3">The sequence shown here is derived from an EMBL/GenBank/DDBJ whole genome shotgun (WGS) entry which is preliminary data.</text>
</comment>
<sequence>MTRPLLAALVAAALMPGLGCLAYNDPCQPLVDDPNKEIGYLGEDVYLDRPYARHDNNALGQLAADAYQHVEDDSAAKAVLGIVNGGSIRAEGLCITRTMLPKGQLTDGVLHEVLLFENQVVTVNLTEKELVDMFEHSVSALLTAGQPISSPSGAFLHVSGSTTLRVDCEYPRGQRVRELTVNGTPVALPPRTDEVARYRVGMPSFLLEGGDGYGTIFKNAGSDPARNPVRSQKFGGVDSNIVSAYMKATYATEAQPLKEAGRIVFENCAKPTRPTR</sequence>
<dbReference type="RefSeq" id="WP_044186638.1">
    <property type="nucleotide sequence ID" value="NZ_JMCB01000004.1"/>
</dbReference>
<protein>
    <submittedName>
        <fullName evidence="3">5'-nucleotidase</fullName>
    </submittedName>
</protein>
<feature type="signal peptide" evidence="1">
    <location>
        <begin position="1"/>
        <end position="22"/>
    </location>
</feature>
<dbReference type="EMBL" id="JMCB01000004">
    <property type="protein sequence ID" value="KFE69431.1"/>
    <property type="molecule type" value="Genomic_DNA"/>
</dbReference>
<dbReference type="InterPro" id="IPR008334">
    <property type="entry name" value="5'-Nucleotdase_C"/>
</dbReference>
<dbReference type="InterPro" id="IPR036907">
    <property type="entry name" value="5'-Nucleotdase_C_sf"/>
</dbReference>
<gene>
    <name evidence="3" type="ORF">DB31_6406</name>
</gene>
<proteinExistence type="predicted"/>
<evidence type="ECO:0000313" key="4">
    <source>
        <dbReference type="Proteomes" id="UP000028725"/>
    </source>
</evidence>
<dbReference type="SUPFAM" id="SSF55816">
    <property type="entry name" value="5'-nucleotidase (syn. UDP-sugar hydrolase), C-terminal domain"/>
    <property type="match status" value="1"/>
</dbReference>
<dbReference type="AlphaFoldDB" id="A0A085WP18"/>
<dbReference type="PANTHER" id="PTHR11575">
    <property type="entry name" value="5'-NUCLEOTIDASE-RELATED"/>
    <property type="match status" value="1"/>
</dbReference>
<name>A0A085WP18_9BACT</name>
<dbReference type="Pfam" id="PF02872">
    <property type="entry name" value="5_nucleotid_C"/>
    <property type="match status" value="1"/>
</dbReference>
<dbReference type="InterPro" id="IPR006179">
    <property type="entry name" value="5_nucleotidase/apyrase"/>
</dbReference>
<dbReference type="GO" id="GO:0016787">
    <property type="term" value="F:hydrolase activity"/>
    <property type="evidence" value="ECO:0007669"/>
    <property type="project" value="InterPro"/>
</dbReference>
<keyword evidence="1" id="KW-0732">Signal</keyword>
<organism evidence="3 4">
    <name type="scientific">Hyalangium minutum</name>
    <dbReference type="NCBI Taxonomy" id="394096"/>
    <lineage>
        <taxon>Bacteria</taxon>
        <taxon>Pseudomonadati</taxon>
        <taxon>Myxococcota</taxon>
        <taxon>Myxococcia</taxon>
        <taxon>Myxococcales</taxon>
        <taxon>Cystobacterineae</taxon>
        <taxon>Archangiaceae</taxon>
        <taxon>Hyalangium</taxon>
    </lineage>
</organism>
<keyword evidence="4" id="KW-1185">Reference proteome</keyword>
<feature type="chain" id="PRO_5001799825" evidence="1">
    <location>
        <begin position="23"/>
        <end position="276"/>
    </location>
</feature>
<dbReference type="OrthoDB" id="5497756at2"/>
<feature type="domain" description="5'-Nucleotidase C-terminal" evidence="2">
    <location>
        <begin position="49"/>
        <end position="218"/>
    </location>
</feature>
<evidence type="ECO:0000256" key="1">
    <source>
        <dbReference type="SAM" id="SignalP"/>
    </source>
</evidence>
<dbReference type="GO" id="GO:0009166">
    <property type="term" value="P:nucleotide catabolic process"/>
    <property type="evidence" value="ECO:0007669"/>
    <property type="project" value="InterPro"/>
</dbReference>
<evidence type="ECO:0000259" key="2">
    <source>
        <dbReference type="Pfam" id="PF02872"/>
    </source>
</evidence>
<evidence type="ECO:0000313" key="3">
    <source>
        <dbReference type="EMBL" id="KFE69431.1"/>
    </source>
</evidence>
<accession>A0A085WP18</accession>